<dbReference type="GO" id="GO:0015833">
    <property type="term" value="P:peptide transport"/>
    <property type="evidence" value="ECO:0007669"/>
    <property type="project" value="TreeGrafter"/>
</dbReference>
<dbReference type="CDD" id="cd08500">
    <property type="entry name" value="PBP2_NikA_DppA_OppA_like_4"/>
    <property type="match status" value="1"/>
</dbReference>
<dbReference type="AlphaFoldDB" id="A0A839SUK4"/>
<dbReference type="SUPFAM" id="SSF53850">
    <property type="entry name" value="Periplasmic binding protein-like II"/>
    <property type="match status" value="1"/>
</dbReference>
<evidence type="ECO:0000313" key="5">
    <source>
        <dbReference type="Proteomes" id="UP000581135"/>
    </source>
</evidence>
<dbReference type="Gene3D" id="3.40.190.10">
    <property type="entry name" value="Periplasmic binding protein-like II"/>
    <property type="match status" value="1"/>
</dbReference>
<gene>
    <name evidence="4" type="ORF">FHR98_001395</name>
</gene>
<evidence type="ECO:0000313" key="4">
    <source>
        <dbReference type="EMBL" id="MBB3065116.1"/>
    </source>
</evidence>
<dbReference type="InterPro" id="IPR039424">
    <property type="entry name" value="SBP_5"/>
</dbReference>
<dbReference type="Gene3D" id="3.10.105.10">
    <property type="entry name" value="Dipeptide-binding Protein, Domain 3"/>
    <property type="match status" value="1"/>
</dbReference>
<feature type="domain" description="Solute-binding protein family 5" evidence="3">
    <location>
        <begin position="117"/>
        <end position="523"/>
    </location>
</feature>
<dbReference type="PANTHER" id="PTHR30290:SF62">
    <property type="entry name" value="OLIGOPEPTIDE ABC TRANSPORTER, PERIPLASMIC OLIGOPEPTIDE-BINDING PROTEIN"/>
    <property type="match status" value="1"/>
</dbReference>
<comment type="caution">
    <text evidence="4">The sequence shown here is derived from an EMBL/GenBank/DDBJ whole genome shotgun (WGS) entry which is preliminary data.</text>
</comment>
<comment type="similarity">
    <text evidence="2">Belongs to the bacterial solute-binding protein 5 family.</text>
</comment>
<keyword evidence="5" id="KW-1185">Reference proteome</keyword>
<reference evidence="4 5" key="1">
    <citation type="submission" date="2020-08" db="EMBL/GenBank/DDBJ databases">
        <title>Genomic Encyclopedia of Type Strains, Phase III (KMG-III): the genomes of soil and plant-associated and newly described type strains.</title>
        <authorList>
            <person name="Whitman W."/>
        </authorList>
    </citation>
    <scope>NUCLEOTIDE SEQUENCE [LARGE SCALE GENOMIC DNA]</scope>
    <source>
        <strain evidence="4 5">CECT 8803</strain>
    </source>
</reference>
<dbReference type="InterPro" id="IPR000914">
    <property type="entry name" value="SBP_5_dom"/>
</dbReference>
<evidence type="ECO:0000256" key="2">
    <source>
        <dbReference type="ARBA" id="ARBA00005695"/>
    </source>
</evidence>
<protein>
    <submittedName>
        <fullName evidence="4">Peptide/nickel transport system substrate-binding protein</fullName>
    </submittedName>
</protein>
<dbReference type="EMBL" id="JACHXA010000003">
    <property type="protein sequence ID" value="MBB3065116.1"/>
    <property type="molecule type" value="Genomic_DNA"/>
</dbReference>
<evidence type="ECO:0000256" key="1">
    <source>
        <dbReference type="ARBA" id="ARBA00004418"/>
    </source>
</evidence>
<comment type="subcellular location">
    <subcellularLocation>
        <location evidence="1">Periplasm</location>
    </subcellularLocation>
</comment>
<dbReference type="GO" id="GO:1904680">
    <property type="term" value="F:peptide transmembrane transporter activity"/>
    <property type="evidence" value="ECO:0007669"/>
    <property type="project" value="TreeGrafter"/>
</dbReference>
<dbReference type="RefSeq" id="WP_183415921.1">
    <property type="nucleotide sequence ID" value="NZ_JACHXA010000003.1"/>
</dbReference>
<proteinExistence type="inferred from homology"/>
<organism evidence="4 5">
    <name type="scientific">Limibacillus halophilus</name>
    <dbReference type="NCBI Taxonomy" id="1579333"/>
    <lineage>
        <taxon>Bacteria</taxon>
        <taxon>Pseudomonadati</taxon>
        <taxon>Pseudomonadota</taxon>
        <taxon>Alphaproteobacteria</taxon>
        <taxon>Rhodospirillales</taxon>
        <taxon>Rhodovibrionaceae</taxon>
        <taxon>Limibacillus</taxon>
    </lineage>
</organism>
<accession>A0A839SUK4</accession>
<dbReference type="Pfam" id="PF00496">
    <property type="entry name" value="SBP_bac_5"/>
    <property type="match status" value="1"/>
</dbReference>
<sequence>MRYVGQAGGLAAILGIFLFLQPVALRAAADLVLLDESTPPSAYRETLLLQHAVIDKTLPPIEQRVPMEPAVFDPTDPAKLGRQGGTWRMLVGREKDVRLAVVYGYARLVGYDADLQLRPDILKGVEVEKERIFTFRLRRGHRWSDGAPFTTEDFRYYWEDVANDPELSPVGPPPQMLVDGKPPKVEVLDEVTIRYSWDKPNPFFLPALAQASPLFIYRPYHYLKKYHIKYADPDELQKHIEESGARNWAQLHNRADNLYRFDNPALPTLQPWYNSTEPPSTRFLLRRNPYFHRVDARGYQLPYLDGISMVVTSGDLVPVKTGAGDIDLQARGLRFDDYTFLKQSEERGNYEVRLWKTVRGSDYALYPNLNTKDEAWQQVFRDARYRRALSLAVNRHELNQVIYFGLGDPGNQSALPGSPLHSPENRQAWAAFDLDKANALLDEMGLTERNGHGTRLLPDGRPMELVVETAGESTLESDLLELIGDSWGQIGIKVFTRPMQREVLRNRIFAGETLMTLWYGYENAMLGPEMSPEEFVPVHQYSYHWPMWGQYFETQGNSGVPVDMEVGERLMALYRAWLEADTLTAKRAAWEEILQIHADHVFTIGLVARVPQPVVVGHKMHNVPGDAIYNWDPGAHFGIYRTDTFWMDR</sequence>
<dbReference type="Proteomes" id="UP000581135">
    <property type="component" value="Unassembled WGS sequence"/>
</dbReference>
<name>A0A839SUK4_9PROT</name>
<evidence type="ECO:0000259" key="3">
    <source>
        <dbReference type="Pfam" id="PF00496"/>
    </source>
</evidence>
<dbReference type="PANTHER" id="PTHR30290">
    <property type="entry name" value="PERIPLASMIC BINDING COMPONENT OF ABC TRANSPORTER"/>
    <property type="match status" value="1"/>
</dbReference>